<accession>A0A9Q3GIZ8</accession>
<proteinExistence type="predicted"/>
<dbReference type="Proteomes" id="UP000765509">
    <property type="component" value="Unassembled WGS sequence"/>
</dbReference>
<gene>
    <name evidence="2" type="ORF">O181_008926</name>
</gene>
<reference evidence="2" key="1">
    <citation type="submission" date="2021-03" db="EMBL/GenBank/DDBJ databases">
        <title>Draft genome sequence of rust myrtle Austropuccinia psidii MF-1, a brazilian biotype.</title>
        <authorList>
            <person name="Quecine M.C."/>
            <person name="Pachon D.M.R."/>
            <person name="Bonatelli M.L."/>
            <person name="Correr F.H."/>
            <person name="Franceschini L.M."/>
            <person name="Leite T.F."/>
            <person name="Margarido G.R.A."/>
            <person name="Almeida C.A."/>
            <person name="Ferrarezi J.A."/>
            <person name="Labate C.A."/>
        </authorList>
    </citation>
    <scope>NUCLEOTIDE SEQUENCE</scope>
    <source>
        <strain evidence="2">MF-1</strain>
    </source>
</reference>
<organism evidence="2 3">
    <name type="scientific">Austropuccinia psidii MF-1</name>
    <dbReference type="NCBI Taxonomy" id="1389203"/>
    <lineage>
        <taxon>Eukaryota</taxon>
        <taxon>Fungi</taxon>
        <taxon>Dikarya</taxon>
        <taxon>Basidiomycota</taxon>
        <taxon>Pucciniomycotina</taxon>
        <taxon>Pucciniomycetes</taxon>
        <taxon>Pucciniales</taxon>
        <taxon>Sphaerophragmiaceae</taxon>
        <taxon>Austropuccinia</taxon>
    </lineage>
</organism>
<evidence type="ECO:0000313" key="2">
    <source>
        <dbReference type="EMBL" id="MBW0469211.1"/>
    </source>
</evidence>
<sequence length="116" mass="12916">MASAPLIMPHIPPWNPSRHQSEKSFGKNQTHVWWHTTKHISPPHTQTSPQLDCPLKPPTLPSRSLYDDQPGEDMLIVCCHTSEHGCMPLLFPSTISCYNPPNFGNANVNLGQPKVA</sequence>
<name>A0A9Q3GIZ8_9BASI</name>
<dbReference type="AlphaFoldDB" id="A0A9Q3GIZ8"/>
<comment type="caution">
    <text evidence="2">The sequence shown here is derived from an EMBL/GenBank/DDBJ whole genome shotgun (WGS) entry which is preliminary data.</text>
</comment>
<evidence type="ECO:0000313" key="3">
    <source>
        <dbReference type="Proteomes" id="UP000765509"/>
    </source>
</evidence>
<feature type="region of interest" description="Disordered" evidence="1">
    <location>
        <begin position="1"/>
        <end position="28"/>
    </location>
</feature>
<dbReference type="EMBL" id="AVOT02002116">
    <property type="protein sequence ID" value="MBW0469211.1"/>
    <property type="molecule type" value="Genomic_DNA"/>
</dbReference>
<keyword evidence="3" id="KW-1185">Reference proteome</keyword>
<evidence type="ECO:0000256" key="1">
    <source>
        <dbReference type="SAM" id="MobiDB-lite"/>
    </source>
</evidence>
<protein>
    <submittedName>
        <fullName evidence="2">Uncharacterized protein</fullName>
    </submittedName>
</protein>